<proteinExistence type="predicted"/>
<name>A0A090MCW8_9HYPO</name>
<reference evidence="2" key="1">
    <citation type="submission" date="2013-05" db="EMBL/GenBank/DDBJ databases">
        <title>Draft genome sequences of six wheat associated Fusarium spp. isolates.</title>
        <authorList>
            <person name="Moolhuijzen P.M."/>
            <person name="Manners J.M."/>
            <person name="Wilcox S."/>
            <person name="Bellgard M.I."/>
            <person name="Gardiner D.M."/>
        </authorList>
    </citation>
    <scope>NUCLEOTIDE SEQUENCE</scope>
    <source>
        <strain evidence="2">CS3069</strain>
    </source>
</reference>
<dbReference type="AlphaFoldDB" id="A0A090MCW8"/>
<feature type="region of interest" description="Disordered" evidence="1">
    <location>
        <begin position="34"/>
        <end position="71"/>
    </location>
</feature>
<accession>A0A090MCW8</accession>
<organism evidence="2">
    <name type="scientific">Fusarium clavum</name>
    <dbReference type="NCBI Taxonomy" id="2594811"/>
    <lineage>
        <taxon>Eukaryota</taxon>
        <taxon>Fungi</taxon>
        <taxon>Dikarya</taxon>
        <taxon>Ascomycota</taxon>
        <taxon>Pezizomycotina</taxon>
        <taxon>Sordariomycetes</taxon>
        <taxon>Hypocreomycetidae</taxon>
        <taxon>Hypocreales</taxon>
        <taxon>Nectriaceae</taxon>
        <taxon>Fusarium</taxon>
        <taxon>Fusarium incarnatum-equiseti species complex</taxon>
    </lineage>
</organism>
<gene>
    <name evidence="2" type="ORF">BN850_0084640</name>
</gene>
<protein>
    <submittedName>
        <fullName evidence="2">WGS project CBMI000000000 data, contig CS3069_c002482</fullName>
    </submittedName>
</protein>
<sequence length="185" mass="21183">MLIKNIQTKPLRGAPLCKKHFLDYTLDFIKSKSEPTRVQPRRAAKDKVLEQKANTKKRRADEELSSSSSKRRKTNDLAKWEAFVNLLEEQVTEIAEQAREKGPPNCAFGPAPWECYMCTSDFAKLVDEKVCMARPVAPVADMATVGEVLKVNYRKKFEKGEMTKFKWEGISYVIDACRTPMFMVL</sequence>
<dbReference type="EMBL" id="CBMI010002480">
    <property type="protein sequence ID" value="CEG04949.1"/>
    <property type="molecule type" value="Genomic_DNA"/>
</dbReference>
<evidence type="ECO:0000256" key="1">
    <source>
        <dbReference type="SAM" id="MobiDB-lite"/>
    </source>
</evidence>
<evidence type="ECO:0000313" key="2">
    <source>
        <dbReference type="EMBL" id="CEG04949.1"/>
    </source>
</evidence>
<dbReference type="EMBL" id="HG319407">
    <property type="protein sequence ID" value="CEG05848.1"/>
    <property type="molecule type" value="Genomic_DNA"/>
</dbReference>